<feature type="transmembrane region" description="Helical" evidence="1">
    <location>
        <begin position="42"/>
        <end position="59"/>
    </location>
</feature>
<keyword evidence="3" id="KW-1185">Reference proteome</keyword>
<feature type="transmembrane region" description="Helical" evidence="1">
    <location>
        <begin position="103"/>
        <end position="129"/>
    </location>
</feature>
<comment type="caution">
    <text evidence="2">The sequence shown here is derived from an EMBL/GenBank/DDBJ whole genome shotgun (WGS) entry which is preliminary data.</text>
</comment>
<organism evidence="2 3">
    <name type="scientific">Reichenbachiella ulvae</name>
    <dbReference type="NCBI Taxonomy" id="2980104"/>
    <lineage>
        <taxon>Bacteria</taxon>
        <taxon>Pseudomonadati</taxon>
        <taxon>Bacteroidota</taxon>
        <taxon>Cytophagia</taxon>
        <taxon>Cytophagales</taxon>
        <taxon>Reichenbachiellaceae</taxon>
        <taxon>Reichenbachiella</taxon>
    </lineage>
</organism>
<feature type="transmembrane region" description="Helical" evidence="1">
    <location>
        <begin position="12"/>
        <end position="30"/>
    </location>
</feature>
<proteinExistence type="predicted"/>
<keyword evidence="1" id="KW-0812">Transmembrane</keyword>
<accession>A0ABT3CW73</accession>
<evidence type="ECO:0008006" key="4">
    <source>
        <dbReference type="Google" id="ProtNLM"/>
    </source>
</evidence>
<dbReference type="EMBL" id="JAOYOD010000001">
    <property type="protein sequence ID" value="MCV9387854.1"/>
    <property type="molecule type" value="Genomic_DNA"/>
</dbReference>
<keyword evidence="1" id="KW-1133">Transmembrane helix</keyword>
<name>A0ABT3CW73_9BACT</name>
<feature type="transmembrane region" description="Helical" evidence="1">
    <location>
        <begin position="66"/>
        <end position="83"/>
    </location>
</feature>
<dbReference type="Proteomes" id="UP001300692">
    <property type="component" value="Unassembled WGS sequence"/>
</dbReference>
<keyword evidence="1" id="KW-0472">Membrane</keyword>
<dbReference type="RefSeq" id="WP_264138672.1">
    <property type="nucleotide sequence ID" value="NZ_JAOYOD010000001.1"/>
</dbReference>
<evidence type="ECO:0000313" key="2">
    <source>
        <dbReference type="EMBL" id="MCV9387854.1"/>
    </source>
</evidence>
<sequence>MSKTNLSTLYPLILGVLATAVYDSLGVIVSENWEFDYSLLKWGSYLIWVLVGGFTFYRTQSWFKPPLFGAAVGFFDSTVGWLISIKMHANVAISDFEMTWEILFYTITYLTFKSAFYALLGAVLTWLVIFKADKKYLQRID</sequence>
<protein>
    <recommendedName>
        <fullName evidence="4">Vitamin uptake transporter</fullName>
    </recommendedName>
</protein>
<evidence type="ECO:0000313" key="3">
    <source>
        <dbReference type="Proteomes" id="UP001300692"/>
    </source>
</evidence>
<gene>
    <name evidence="2" type="ORF">N7U62_14320</name>
</gene>
<reference evidence="2 3" key="1">
    <citation type="submission" date="2022-10" db="EMBL/GenBank/DDBJ databases">
        <title>Comparative genomics and taxonomic characterization of three novel marine species of genus Reichenbachiella exhibiting antioxidant and polysaccharide degradation activities.</title>
        <authorList>
            <person name="Muhammad N."/>
            <person name="Lee Y.-J."/>
            <person name="Ko J."/>
            <person name="Kim S.-G."/>
        </authorList>
    </citation>
    <scope>NUCLEOTIDE SEQUENCE [LARGE SCALE GENOMIC DNA]</scope>
    <source>
        <strain evidence="2 3">ABR2-5</strain>
    </source>
</reference>
<evidence type="ECO:0000256" key="1">
    <source>
        <dbReference type="SAM" id="Phobius"/>
    </source>
</evidence>